<dbReference type="PANTHER" id="PTHR21084">
    <property type="entry name" value="DENSE INCISORS"/>
    <property type="match status" value="1"/>
</dbReference>
<evidence type="ECO:0000313" key="1">
    <source>
        <dbReference type="Proteomes" id="UP000694904"/>
    </source>
</evidence>
<name>A0ABM1P5E7_DROAR</name>
<accession>A0ABM1P5E7</accession>
<dbReference type="Pfam" id="PF15008">
    <property type="entry name" value="DUF4518"/>
    <property type="match status" value="1"/>
</dbReference>
<dbReference type="InterPro" id="IPR026698">
    <property type="entry name" value="UPF_C3orf38"/>
</dbReference>
<dbReference type="PANTHER" id="PTHR21084:SF1">
    <property type="entry name" value="DENSE INCISORS"/>
    <property type="match status" value="1"/>
</dbReference>
<evidence type="ECO:0000313" key="2">
    <source>
        <dbReference type="RefSeq" id="XP_017862433.1"/>
    </source>
</evidence>
<organism evidence="1 2">
    <name type="scientific">Drosophila arizonae</name>
    <name type="common">Fruit fly</name>
    <dbReference type="NCBI Taxonomy" id="7263"/>
    <lineage>
        <taxon>Eukaryota</taxon>
        <taxon>Metazoa</taxon>
        <taxon>Ecdysozoa</taxon>
        <taxon>Arthropoda</taxon>
        <taxon>Hexapoda</taxon>
        <taxon>Insecta</taxon>
        <taxon>Pterygota</taxon>
        <taxon>Neoptera</taxon>
        <taxon>Endopterygota</taxon>
        <taxon>Diptera</taxon>
        <taxon>Brachycera</taxon>
        <taxon>Muscomorpha</taxon>
        <taxon>Ephydroidea</taxon>
        <taxon>Drosophilidae</taxon>
        <taxon>Drosophila</taxon>
    </lineage>
</organism>
<reference evidence="2" key="3">
    <citation type="submission" date="2025-08" db="UniProtKB">
        <authorList>
            <consortium name="RefSeq"/>
        </authorList>
    </citation>
    <scope>IDENTIFICATION</scope>
    <source>
        <tissue evidence="2">Whole organism</tissue>
    </source>
</reference>
<proteinExistence type="predicted"/>
<reference evidence="1" key="1">
    <citation type="journal article" date="1997" name="Nucleic Acids Res.">
        <title>tRNAscan-SE: a program for improved detection of transfer RNA genes in genomic sequence.</title>
        <authorList>
            <person name="Lowe T.M."/>
            <person name="Eddy S.R."/>
        </authorList>
    </citation>
    <scope>NUCLEOTIDE SEQUENCE [LARGE SCALE GENOMIC DNA]</scope>
</reference>
<reference evidence="1" key="2">
    <citation type="journal article" date="2016" name="G3 (Bethesda)">
        <title>Genome Evolution in Three Species of Cactophilic Drosophila.</title>
        <authorList>
            <person name="Sanchez-Flores A."/>
            <person name="Penazola F."/>
            <person name="Carpinteyro-Ponce J."/>
            <person name="Nazario-Yepiz N."/>
            <person name="Abreu-Goodger C."/>
            <person name="Machado C.A."/>
            <person name="Markow T.A."/>
        </authorList>
    </citation>
    <scope>NUCLEOTIDE SEQUENCE [LARGE SCALE GENOMIC DNA]</scope>
</reference>
<gene>
    <name evidence="2" type="primary">LOC108613458</name>
</gene>
<dbReference type="GeneID" id="108613458"/>
<protein>
    <submittedName>
        <fullName evidence="2">Uncharacterized protein C3orf38 homolog</fullName>
    </submittedName>
</protein>
<dbReference type="RefSeq" id="XP_017862433.1">
    <property type="nucleotide sequence ID" value="XM_018006944.1"/>
</dbReference>
<dbReference type="Proteomes" id="UP000694904">
    <property type="component" value="Chromosome 4"/>
</dbReference>
<sequence length="290" mass="32560">MSISEQHRSGLRDLLCNETNIPVLLQLARSVTKNVCSIDEPEEALGYLITQVGDTHKLLHKRHITKDLLFRYLNTRLPGTSTDFTKADLVMKIIQYWDKQLNGAVSKAPDSTHADAPLMQIANEQDYPIHLMARKFGEWFFNKYNSDSLILSDLWSDAALEMKVIADDGASDFECCSAEQVLECLVKAKQTFGFYFNPNLSHSGVQGRIDPYGQVIVLCCGTLHSAERSVGVFECAFGLLRDPNEGNNWKPKKFKCLLRSELSPPRLHTLDESKTLQLALTLPTPTDALD</sequence>
<keyword evidence="1" id="KW-1185">Reference proteome</keyword>